<evidence type="ECO:0000256" key="1">
    <source>
        <dbReference type="SAM" id="MobiDB-lite"/>
    </source>
</evidence>
<dbReference type="EMBL" id="LCRA01000030">
    <property type="protein sequence ID" value="KKW26279.1"/>
    <property type="molecule type" value="Genomic_DNA"/>
</dbReference>
<dbReference type="AlphaFoldDB" id="A0A0G2A297"/>
<dbReference type="Proteomes" id="UP000034185">
    <property type="component" value="Unassembled WGS sequence"/>
</dbReference>
<reference evidence="3 4" key="1">
    <citation type="journal article" date="2015" name="Nature">
        <title>rRNA introns, odd ribosomes, and small enigmatic genomes across a large radiation of phyla.</title>
        <authorList>
            <person name="Brown C.T."/>
            <person name="Hug L.A."/>
            <person name="Thomas B.C."/>
            <person name="Sharon I."/>
            <person name="Castelle C.J."/>
            <person name="Singh A."/>
            <person name="Wilkins M.J."/>
            <person name="Williams K.H."/>
            <person name="Banfield J.F."/>
        </authorList>
    </citation>
    <scope>NUCLEOTIDE SEQUENCE [LARGE SCALE GENOMIC DNA]</scope>
</reference>
<dbReference type="InterPro" id="IPR036366">
    <property type="entry name" value="PGBDSf"/>
</dbReference>
<feature type="compositionally biased region" description="Low complexity" evidence="1">
    <location>
        <begin position="119"/>
        <end position="137"/>
    </location>
</feature>
<dbReference type="SUPFAM" id="SSF47090">
    <property type="entry name" value="PGBD-like"/>
    <property type="match status" value="1"/>
</dbReference>
<dbReference type="InterPro" id="IPR036365">
    <property type="entry name" value="PGBD-like_sf"/>
</dbReference>
<accession>A0A0G2A297</accession>
<evidence type="ECO:0000259" key="2">
    <source>
        <dbReference type="Pfam" id="PF01471"/>
    </source>
</evidence>
<protein>
    <submittedName>
        <fullName evidence="3">NLP/P60 protein</fullName>
    </submittedName>
</protein>
<gene>
    <name evidence="3" type="ORF">UY70_C0030G0003</name>
</gene>
<dbReference type="Gene3D" id="1.10.101.10">
    <property type="entry name" value="PGBD-like superfamily/PGBD"/>
    <property type="match status" value="1"/>
</dbReference>
<evidence type="ECO:0000313" key="4">
    <source>
        <dbReference type="Proteomes" id="UP000034185"/>
    </source>
</evidence>
<name>A0A0G2A297_9BACT</name>
<dbReference type="Pfam" id="PF01471">
    <property type="entry name" value="PG_binding_1"/>
    <property type="match status" value="1"/>
</dbReference>
<proteinExistence type="predicted"/>
<organism evidence="3 4">
    <name type="scientific">Candidatus Kaiserbacteria bacterium GW2011_GWB1_52_6</name>
    <dbReference type="NCBI Taxonomy" id="1618674"/>
    <lineage>
        <taxon>Bacteria</taxon>
        <taxon>Candidatus Kaiseribacteriota</taxon>
    </lineage>
</organism>
<dbReference type="InterPro" id="IPR002477">
    <property type="entry name" value="Peptidoglycan-bd-like"/>
</dbReference>
<feature type="region of interest" description="Disordered" evidence="1">
    <location>
        <begin position="100"/>
        <end position="137"/>
    </location>
</feature>
<feature type="domain" description="Peptidoglycan binding-like" evidence="2">
    <location>
        <begin position="34"/>
        <end position="90"/>
    </location>
</feature>
<feature type="compositionally biased region" description="Pro residues" evidence="1">
    <location>
        <begin position="109"/>
        <end position="118"/>
    </location>
</feature>
<comment type="caution">
    <text evidence="3">The sequence shown here is derived from an EMBL/GenBank/DDBJ whole genome shotgun (WGS) entry which is preliminary data.</text>
</comment>
<sequence length="242" mass="25607">MRLLLRFFIIGAVVAAPLMSSAATFIRPLSVGSRGADVTSLQEILATAGYFKVSATGYFGVITRKAVIDFQKASGLEQVGIVGPKTRALLNGMSAVPATPSVPTITELPTPPAPPAPPTATTSAPETSAPTSSTNTVVATTTTDTDALVVTIVSPSSVIPRNSFFAILSVTTNRKAACRFDTMPDREFKYMTQFVDTNSTTHSYTLNSLSPDALYIYYVRCEDAATLIMSKETTVTFSVTGT</sequence>
<dbReference type="PATRIC" id="fig|1618674.3.peg.651"/>
<evidence type="ECO:0000313" key="3">
    <source>
        <dbReference type="EMBL" id="KKW26279.1"/>
    </source>
</evidence>